<keyword evidence="2 7" id="KW-0560">Oxidoreductase</keyword>
<dbReference type="PANTHER" id="PTHR43580:SF2">
    <property type="entry name" value="CYTOKINE-LIKE NUCLEAR FACTOR N-PAC"/>
    <property type="match status" value="1"/>
</dbReference>
<dbReference type="KEGG" id="tmr:Tmar_1931"/>
<dbReference type="InterPro" id="IPR036291">
    <property type="entry name" value="NAD(P)-bd_dom_sf"/>
</dbReference>
<feature type="active site" evidence="4">
    <location>
        <position position="175"/>
    </location>
</feature>
<evidence type="ECO:0000256" key="4">
    <source>
        <dbReference type="PIRSR" id="PIRSR000103-1"/>
    </source>
</evidence>
<evidence type="ECO:0000313" key="8">
    <source>
        <dbReference type="Proteomes" id="UP000008915"/>
    </source>
</evidence>
<evidence type="ECO:0000313" key="7">
    <source>
        <dbReference type="EMBL" id="ADU52016.1"/>
    </source>
</evidence>
<dbReference type="SUPFAM" id="SSF48179">
    <property type="entry name" value="6-phosphogluconate dehydrogenase C-terminal domain-like"/>
    <property type="match status" value="1"/>
</dbReference>
<proteinExistence type="inferred from homology"/>
<dbReference type="STRING" id="644966.Tmar_1931"/>
<dbReference type="SUPFAM" id="SSF51735">
    <property type="entry name" value="NAD(P)-binding Rossmann-fold domains"/>
    <property type="match status" value="1"/>
</dbReference>
<feature type="domain" description="3-hydroxyisobutyrate dehydrogenase-like NAD-binding" evidence="6">
    <location>
        <begin position="169"/>
        <end position="287"/>
    </location>
</feature>
<dbReference type="InterPro" id="IPR006115">
    <property type="entry name" value="6PGDH_NADP-bd"/>
</dbReference>
<dbReference type="EC" id="1.1.1.31" evidence="7"/>
<dbReference type="InterPro" id="IPR008927">
    <property type="entry name" value="6-PGluconate_DH-like_C_sf"/>
</dbReference>
<evidence type="ECO:0000259" key="5">
    <source>
        <dbReference type="Pfam" id="PF03446"/>
    </source>
</evidence>
<sequence length="306" mass="31585">MPLRRVGWIGLGAMGSRMARNLIKAGFEVAVWNRTPARAEELGRSGAVVKASPVEVAAGSDVVVTMVADPAAVAAVARGSQGLLAAAGAGRRFVWVDMSTIGPQAAREFAAEARERGIPFVDAPVSGSLGAAEEAQLVILAGGEPTVVRELEPLFTALGRKTIYFGEAGQGQAAKIAVNLVLAGLLQVAAEGLVLAERLGVDREAFLDLLEAGPAAAPLIKMKLPAWRSGEFPPQFQLALMHKDLGLALAAAHEAHVPMPATAQVAQTYAAATAGGLGHLDFSAILREIERWAGLESNPGNGPAAT</sequence>
<dbReference type="AlphaFoldDB" id="E6SIS2"/>
<accession>E6SIS2</accession>
<dbReference type="Proteomes" id="UP000008915">
    <property type="component" value="Chromosome"/>
</dbReference>
<comment type="similarity">
    <text evidence="1">Belongs to the HIBADH-related family.</text>
</comment>
<dbReference type="OrthoDB" id="9804542at2"/>
<feature type="domain" description="6-phosphogluconate dehydrogenase NADP-binding" evidence="5">
    <location>
        <begin position="5"/>
        <end position="166"/>
    </location>
</feature>
<reference evidence="8" key="2">
    <citation type="journal article" date="2010" name="Stand. Genomic Sci.">
        <title>Complete genome sequence of Thermaerobacter marianensis type strain (7p75aT).</title>
        <authorList>
            <person name="Han C."/>
            <person name="Gu W."/>
            <person name="Zhang X."/>
            <person name="Lapidus A."/>
            <person name="Nolan M."/>
            <person name="Copeland A."/>
            <person name="Lucas S."/>
            <person name="Glavina Del Rio T."/>
            <person name="Tice H."/>
            <person name="Cheng J."/>
            <person name="Tapia R."/>
            <person name="Goodwin L."/>
            <person name="Pitluck S."/>
            <person name="Pagani I."/>
            <person name="Ivanova N."/>
            <person name="Mavromatis K."/>
            <person name="Mikhailova N."/>
            <person name="Pati A."/>
            <person name="Chen A."/>
            <person name="Palaniappan K."/>
            <person name="Land M."/>
            <person name="Hauser L."/>
            <person name="Chang Y."/>
            <person name="Jeffries C."/>
            <person name="Schneider S."/>
            <person name="Rohde M."/>
            <person name="Goker M."/>
            <person name="Pukall R."/>
            <person name="Woyke T."/>
            <person name="Bristow J."/>
            <person name="Eisen J."/>
            <person name="Markowitz V."/>
            <person name="Hugenholtz P."/>
            <person name="Kyrpides N."/>
            <person name="Klenk H."/>
            <person name="Detter J."/>
        </authorList>
    </citation>
    <scope>NUCLEOTIDE SEQUENCE [LARGE SCALE GENOMIC DNA]</scope>
    <source>
        <strain evidence="8">ATCC 700841 / DSM 12885 / JCM 10246 / 7p75a</strain>
    </source>
</reference>
<protein>
    <submittedName>
        <fullName evidence="7">3-hydroxyisobutyrate dehydrogenase</fullName>
        <ecNumber evidence="7">1.1.1.31</ecNumber>
    </submittedName>
</protein>
<dbReference type="Pfam" id="PF14833">
    <property type="entry name" value="NAD_binding_11"/>
    <property type="match status" value="1"/>
</dbReference>
<dbReference type="RefSeq" id="WP_013496317.1">
    <property type="nucleotide sequence ID" value="NC_014831.1"/>
</dbReference>
<dbReference type="Gene3D" id="3.40.50.720">
    <property type="entry name" value="NAD(P)-binding Rossmann-like Domain"/>
    <property type="match status" value="1"/>
</dbReference>
<gene>
    <name evidence="7" type="ordered locus">Tmar_1931</name>
</gene>
<evidence type="ECO:0000259" key="6">
    <source>
        <dbReference type="Pfam" id="PF14833"/>
    </source>
</evidence>
<dbReference type="GO" id="GO:0051287">
    <property type="term" value="F:NAD binding"/>
    <property type="evidence" value="ECO:0007669"/>
    <property type="project" value="InterPro"/>
</dbReference>
<dbReference type="EMBL" id="CP002344">
    <property type="protein sequence ID" value="ADU52016.1"/>
    <property type="molecule type" value="Genomic_DNA"/>
</dbReference>
<dbReference type="InterPro" id="IPR051265">
    <property type="entry name" value="HIBADH-related_NP60_sf"/>
</dbReference>
<reference evidence="7 8" key="1">
    <citation type="journal article" date="2010" name="Stand. Genomic Sci.">
        <title>Complete genome sequence of Thermaerobacter marianensis type strain (7p75a).</title>
        <authorList>
            <person name="Han C."/>
            <person name="Gu W."/>
            <person name="Zhang X."/>
            <person name="Lapidus A."/>
            <person name="Nolan M."/>
            <person name="Copeland A."/>
            <person name="Lucas S."/>
            <person name="Del Rio T.G."/>
            <person name="Tice H."/>
            <person name="Cheng J.F."/>
            <person name="Tapia R."/>
            <person name="Goodwin L."/>
            <person name="Pitluck S."/>
            <person name="Pagani I."/>
            <person name="Ivanova N."/>
            <person name="Mavromatis K."/>
            <person name="Mikhailova N."/>
            <person name="Pati A."/>
            <person name="Chen A."/>
            <person name="Palaniappan K."/>
            <person name="Land M."/>
            <person name="Hauser L."/>
            <person name="Chang Y.J."/>
            <person name="Jeffries C.D."/>
            <person name="Schneider S."/>
            <person name="Rohde M."/>
            <person name="Goker M."/>
            <person name="Pukall R."/>
            <person name="Woyke T."/>
            <person name="Bristow J."/>
            <person name="Eisen J.A."/>
            <person name="Markowitz V."/>
            <person name="Hugenholtz P."/>
            <person name="Kyrpides N.C."/>
            <person name="Klenk H.P."/>
            <person name="Detter J.C."/>
        </authorList>
    </citation>
    <scope>NUCLEOTIDE SEQUENCE [LARGE SCALE GENOMIC DNA]</scope>
    <source>
        <strain evidence="8">ATCC 700841 / DSM 12885 / JCM 10246 / 7p75a</strain>
    </source>
</reference>
<dbReference type="eggNOG" id="COG2084">
    <property type="taxonomic scope" value="Bacteria"/>
</dbReference>
<dbReference type="PIRSF" id="PIRSF000103">
    <property type="entry name" value="HIBADH"/>
    <property type="match status" value="1"/>
</dbReference>
<dbReference type="InterPro" id="IPR015815">
    <property type="entry name" value="HIBADH-related"/>
</dbReference>
<evidence type="ECO:0000256" key="1">
    <source>
        <dbReference type="ARBA" id="ARBA00009080"/>
    </source>
</evidence>
<dbReference type="Gene3D" id="1.10.1040.10">
    <property type="entry name" value="N-(1-d-carboxylethyl)-l-norvaline Dehydrogenase, domain 2"/>
    <property type="match status" value="1"/>
</dbReference>
<dbReference type="InterPro" id="IPR013328">
    <property type="entry name" value="6PGD_dom2"/>
</dbReference>
<organism evidence="7 8">
    <name type="scientific">Thermaerobacter marianensis (strain ATCC 700841 / DSM 12885 / JCM 10246 / 7p75a)</name>
    <dbReference type="NCBI Taxonomy" id="644966"/>
    <lineage>
        <taxon>Bacteria</taxon>
        <taxon>Bacillati</taxon>
        <taxon>Bacillota</taxon>
        <taxon>Clostridia</taxon>
        <taxon>Eubacteriales</taxon>
        <taxon>Clostridiales Family XVII. Incertae Sedis</taxon>
        <taxon>Thermaerobacter</taxon>
    </lineage>
</organism>
<dbReference type="GO" id="GO:0008442">
    <property type="term" value="F:3-hydroxyisobutyrate dehydrogenase activity"/>
    <property type="evidence" value="ECO:0007669"/>
    <property type="project" value="UniProtKB-EC"/>
</dbReference>
<evidence type="ECO:0000256" key="3">
    <source>
        <dbReference type="ARBA" id="ARBA00023027"/>
    </source>
</evidence>
<dbReference type="GO" id="GO:0050661">
    <property type="term" value="F:NADP binding"/>
    <property type="evidence" value="ECO:0007669"/>
    <property type="project" value="InterPro"/>
</dbReference>
<evidence type="ECO:0000256" key="2">
    <source>
        <dbReference type="ARBA" id="ARBA00023002"/>
    </source>
</evidence>
<keyword evidence="3" id="KW-0520">NAD</keyword>
<dbReference type="PANTHER" id="PTHR43580">
    <property type="entry name" value="OXIDOREDUCTASE GLYR1-RELATED"/>
    <property type="match status" value="1"/>
</dbReference>
<dbReference type="HOGENOM" id="CLU_035117_1_0_9"/>
<name>E6SIS2_THEM7</name>
<dbReference type="Pfam" id="PF03446">
    <property type="entry name" value="NAD_binding_2"/>
    <property type="match status" value="1"/>
</dbReference>
<dbReference type="InterPro" id="IPR029154">
    <property type="entry name" value="HIBADH-like_NADP-bd"/>
</dbReference>
<keyword evidence="8" id="KW-1185">Reference proteome</keyword>